<protein>
    <submittedName>
        <fullName evidence="3">Class I SAM-dependent methyltransferase</fullName>
    </submittedName>
</protein>
<dbReference type="GO" id="GO:0032259">
    <property type="term" value="P:methylation"/>
    <property type="evidence" value="ECO:0007669"/>
    <property type="project" value="UniProtKB-KW"/>
</dbReference>
<dbReference type="EMBL" id="JAAHFQ010000044">
    <property type="protein sequence ID" value="NER26706.1"/>
    <property type="molecule type" value="Genomic_DNA"/>
</dbReference>
<dbReference type="Pfam" id="PF08241">
    <property type="entry name" value="Methyltransf_11"/>
    <property type="match status" value="1"/>
</dbReference>
<dbReference type="AlphaFoldDB" id="A0A6B3MZ37"/>
<dbReference type="CDD" id="cd02440">
    <property type="entry name" value="AdoMet_MTases"/>
    <property type="match status" value="1"/>
</dbReference>
<dbReference type="InterPro" id="IPR050447">
    <property type="entry name" value="Erg6_SMT_methyltransf"/>
</dbReference>
<dbReference type="InterPro" id="IPR013216">
    <property type="entry name" value="Methyltransf_11"/>
</dbReference>
<name>A0A6B3MZ37_9CYAN</name>
<gene>
    <name evidence="3" type="ORF">F6J89_03525</name>
</gene>
<dbReference type="GO" id="GO:0008757">
    <property type="term" value="F:S-adenosylmethionine-dependent methyltransferase activity"/>
    <property type="evidence" value="ECO:0007669"/>
    <property type="project" value="InterPro"/>
</dbReference>
<comment type="caution">
    <text evidence="3">The sequence shown here is derived from an EMBL/GenBank/DDBJ whole genome shotgun (WGS) entry which is preliminary data.</text>
</comment>
<dbReference type="PANTHER" id="PTHR44068:SF11">
    <property type="entry name" value="GERANYL DIPHOSPHATE 2-C-METHYLTRANSFERASE"/>
    <property type="match status" value="1"/>
</dbReference>
<keyword evidence="1 3" id="KW-0808">Transferase</keyword>
<sequence>MDKNEFLSKFDSLILNPVTRNIYGEDDFFNVGYWFSDTHNQQEACFNLMEKLLEFIPEKTGTILDVGCGLGATTSYLLKYYSPAEVLGINISSKQLERCRVNAPNCNFMEMDAVEMKFEDNKFDNIICVEAALYFDTREKFIKEAWRVLKPGGNLILADIISETTEDLGGLVVTQNIVKDFEAYKNLYQQQGFQQVELVKATEECWNKHYRHLKSWLQEQFKAGEIDEETYKFNVDAIDNLLKRALIDYALIAAKK</sequence>
<dbReference type="InterPro" id="IPR029063">
    <property type="entry name" value="SAM-dependent_MTases_sf"/>
</dbReference>
<proteinExistence type="predicted"/>
<reference evidence="3" key="1">
    <citation type="submission" date="2019-11" db="EMBL/GenBank/DDBJ databases">
        <title>Genomic insights into an expanded diversity of filamentous marine cyanobacteria reveals the extraordinary biosynthetic potential of Moorea and Okeania.</title>
        <authorList>
            <person name="Ferreira Leao T."/>
            <person name="Wang M."/>
            <person name="Moss N."/>
            <person name="Da Silva R."/>
            <person name="Sanders J."/>
            <person name="Nurk S."/>
            <person name="Gurevich A."/>
            <person name="Humphrey G."/>
            <person name="Reher R."/>
            <person name="Zhu Q."/>
            <person name="Belda-Ferre P."/>
            <person name="Glukhov E."/>
            <person name="Rex R."/>
            <person name="Dorrestein P.C."/>
            <person name="Knight R."/>
            <person name="Pevzner P."/>
            <person name="Gerwick W.H."/>
            <person name="Gerwick L."/>
        </authorList>
    </citation>
    <scope>NUCLEOTIDE SEQUENCE</scope>
    <source>
        <strain evidence="3">SIO1C4</strain>
    </source>
</reference>
<accession>A0A6B3MZ37</accession>
<dbReference type="SUPFAM" id="SSF53335">
    <property type="entry name" value="S-adenosyl-L-methionine-dependent methyltransferases"/>
    <property type="match status" value="1"/>
</dbReference>
<dbReference type="Gene3D" id="3.40.50.150">
    <property type="entry name" value="Vaccinia Virus protein VP39"/>
    <property type="match status" value="1"/>
</dbReference>
<dbReference type="PANTHER" id="PTHR44068">
    <property type="entry name" value="ZGC:194242"/>
    <property type="match status" value="1"/>
</dbReference>
<organism evidence="3">
    <name type="scientific">Symploca sp. SIO1C4</name>
    <dbReference type="NCBI Taxonomy" id="2607765"/>
    <lineage>
        <taxon>Bacteria</taxon>
        <taxon>Bacillati</taxon>
        <taxon>Cyanobacteriota</taxon>
        <taxon>Cyanophyceae</taxon>
        <taxon>Coleofasciculales</taxon>
        <taxon>Coleofasciculaceae</taxon>
        <taxon>Symploca</taxon>
    </lineage>
</organism>
<keyword evidence="3" id="KW-0489">Methyltransferase</keyword>
<evidence type="ECO:0000313" key="3">
    <source>
        <dbReference type="EMBL" id="NER26706.1"/>
    </source>
</evidence>
<feature type="domain" description="Methyltransferase type 11" evidence="2">
    <location>
        <begin position="64"/>
        <end position="157"/>
    </location>
</feature>
<evidence type="ECO:0000259" key="2">
    <source>
        <dbReference type="Pfam" id="PF08241"/>
    </source>
</evidence>
<evidence type="ECO:0000256" key="1">
    <source>
        <dbReference type="ARBA" id="ARBA00022679"/>
    </source>
</evidence>